<reference evidence="11" key="1">
    <citation type="submission" date="2017-05" db="EMBL/GenBank/DDBJ databases">
        <authorList>
            <person name="Imhoff J.F."/>
            <person name="Rahn T."/>
            <person name="Kuenzel S."/>
            <person name="Neulinger S.C."/>
        </authorList>
    </citation>
    <scope>NUCLEOTIDE SEQUENCE</scope>
    <source>
        <strain evidence="11">DSM 4395</strain>
    </source>
</reference>
<evidence type="ECO:0000256" key="7">
    <source>
        <dbReference type="ARBA" id="ARBA00023239"/>
    </source>
</evidence>
<evidence type="ECO:0000256" key="2">
    <source>
        <dbReference type="ARBA" id="ARBA00004733"/>
    </source>
</evidence>
<dbReference type="InterPro" id="IPR013785">
    <property type="entry name" value="Aldolase_TIM"/>
</dbReference>
<evidence type="ECO:0000256" key="3">
    <source>
        <dbReference type="ARBA" id="ARBA00011270"/>
    </source>
</evidence>
<evidence type="ECO:0000256" key="10">
    <source>
        <dbReference type="RuleBase" id="RU003662"/>
    </source>
</evidence>
<evidence type="ECO:0000256" key="5">
    <source>
        <dbReference type="ARBA" id="ARBA00022822"/>
    </source>
</evidence>
<dbReference type="GO" id="GO:0004834">
    <property type="term" value="F:tryptophan synthase activity"/>
    <property type="evidence" value="ECO:0007669"/>
    <property type="project" value="UniProtKB-UniRule"/>
</dbReference>
<comment type="pathway">
    <text evidence="2 9">Amino-acid biosynthesis; L-tryptophan biosynthesis; L-tryptophan from chorismate: step 5/5.</text>
</comment>
<keyword evidence="5 9" id="KW-0822">Tryptophan biosynthesis</keyword>
<evidence type="ECO:0000256" key="6">
    <source>
        <dbReference type="ARBA" id="ARBA00023141"/>
    </source>
</evidence>
<evidence type="ECO:0000256" key="8">
    <source>
        <dbReference type="ARBA" id="ARBA00049047"/>
    </source>
</evidence>
<dbReference type="PANTHER" id="PTHR43406:SF1">
    <property type="entry name" value="TRYPTOPHAN SYNTHASE ALPHA CHAIN, CHLOROPLASTIC"/>
    <property type="match status" value="1"/>
</dbReference>
<evidence type="ECO:0000256" key="4">
    <source>
        <dbReference type="ARBA" id="ARBA00022605"/>
    </source>
</evidence>
<sequence>MSRIQTRFEYLHAQGRTALIPFITAGDPSPAVTLELMHRMVAAGADLIELGVPFSDPIADGPVIQRATERALAQGVSLRDVLGIVRRFRETDSETPVVLMGYLNPIEVMGNAAFAEAAREAGLDGALIVDVPPEESHELVDAIKAQGLDLVYLLAPTSDAARIEAIAEVASGFVYYVSVKGVTGANTLDIDEVSAKLDAIRARIALPVGVGFGIRDAATAAQVARVADAVIVGSALVGRIETLAEQGQATRIPTVIGDFLGELRAAIDATDNGGQHG</sequence>
<dbReference type="HAMAP" id="MF_00131">
    <property type="entry name" value="Trp_synth_alpha"/>
    <property type="match status" value="1"/>
</dbReference>
<comment type="function">
    <text evidence="1 9">The alpha subunit is responsible for the aldol cleavage of indoleglycerol phosphate to indole and glyceraldehyde 3-phosphate.</text>
</comment>
<evidence type="ECO:0000256" key="9">
    <source>
        <dbReference type="HAMAP-Rule" id="MF_00131"/>
    </source>
</evidence>
<dbReference type="PANTHER" id="PTHR43406">
    <property type="entry name" value="TRYPTOPHAN SYNTHASE, ALPHA CHAIN"/>
    <property type="match status" value="1"/>
</dbReference>
<accession>A0AAJ0UGF2</accession>
<dbReference type="Proteomes" id="UP001296967">
    <property type="component" value="Unassembled WGS sequence"/>
</dbReference>
<dbReference type="Pfam" id="PF00290">
    <property type="entry name" value="Trp_syntA"/>
    <property type="match status" value="1"/>
</dbReference>
<dbReference type="FunFam" id="3.20.20.70:FF:000037">
    <property type="entry name" value="Tryptophan synthase alpha chain"/>
    <property type="match status" value="1"/>
</dbReference>
<dbReference type="AlphaFoldDB" id="A0AAJ0UGF2"/>
<proteinExistence type="inferred from homology"/>
<dbReference type="PROSITE" id="PS00167">
    <property type="entry name" value="TRP_SYNTHASE_ALPHA"/>
    <property type="match status" value="1"/>
</dbReference>
<evidence type="ECO:0000313" key="11">
    <source>
        <dbReference type="EMBL" id="MBK5930831.1"/>
    </source>
</evidence>
<gene>
    <name evidence="9" type="primary">trpA</name>
    <name evidence="11" type="ORF">CCR82_09925</name>
</gene>
<comment type="caution">
    <text evidence="11">The sequence shown here is derived from an EMBL/GenBank/DDBJ whole genome shotgun (WGS) entry which is preliminary data.</text>
</comment>
<keyword evidence="12" id="KW-1185">Reference proteome</keyword>
<dbReference type="InterPro" id="IPR002028">
    <property type="entry name" value="Trp_synthase_suA"/>
</dbReference>
<dbReference type="Gene3D" id="3.20.20.70">
    <property type="entry name" value="Aldolase class I"/>
    <property type="match status" value="1"/>
</dbReference>
<dbReference type="RefSeq" id="WP_201245651.1">
    <property type="nucleotide sequence ID" value="NZ_NHSF01000059.1"/>
</dbReference>
<dbReference type="CDD" id="cd04724">
    <property type="entry name" value="Tryptophan_synthase_alpha"/>
    <property type="match status" value="1"/>
</dbReference>
<protein>
    <recommendedName>
        <fullName evidence="9">Tryptophan synthase alpha chain</fullName>
        <ecNumber evidence="9">4.2.1.20</ecNumber>
    </recommendedName>
</protein>
<organism evidence="11 12">
    <name type="scientific">Halochromatium salexigens</name>
    <name type="common">Chromatium salexigens</name>
    <dbReference type="NCBI Taxonomy" id="49447"/>
    <lineage>
        <taxon>Bacteria</taxon>
        <taxon>Pseudomonadati</taxon>
        <taxon>Pseudomonadota</taxon>
        <taxon>Gammaproteobacteria</taxon>
        <taxon>Chromatiales</taxon>
        <taxon>Chromatiaceae</taxon>
        <taxon>Halochromatium</taxon>
    </lineage>
</organism>
<dbReference type="NCBIfam" id="TIGR00262">
    <property type="entry name" value="trpA"/>
    <property type="match status" value="1"/>
</dbReference>
<keyword evidence="6 9" id="KW-0057">Aromatic amino acid biosynthesis</keyword>
<comment type="similarity">
    <text evidence="9 10">Belongs to the TrpA family.</text>
</comment>
<dbReference type="GO" id="GO:0005829">
    <property type="term" value="C:cytosol"/>
    <property type="evidence" value="ECO:0007669"/>
    <property type="project" value="TreeGrafter"/>
</dbReference>
<feature type="active site" description="Proton acceptor" evidence="9">
    <location>
        <position position="60"/>
    </location>
</feature>
<reference evidence="11" key="2">
    <citation type="journal article" date="2020" name="Microorganisms">
        <title>Osmotic Adaptation and Compatible Solute Biosynthesis of Phototrophic Bacteria as Revealed from Genome Analyses.</title>
        <authorList>
            <person name="Imhoff J.F."/>
            <person name="Rahn T."/>
            <person name="Kunzel S."/>
            <person name="Keller A."/>
            <person name="Neulinger S.C."/>
        </authorList>
    </citation>
    <scope>NUCLEOTIDE SEQUENCE</scope>
    <source>
        <strain evidence="11">DSM 4395</strain>
    </source>
</reference>
<name>A0AAJ0UGF2_HALSE</name>
<evidence type="ECO:0000256" key="1">
    <source>
        <dbReference type="ARBA" id="ARBA00003365"/>
    </source>
</evidence>
<comment type="subunit">
    <text evidence="3 9">Tetramer of two alpha and two beta chains.</text>
</comment>
<dbReference type="InterPro" id="IPR018204">
    <property type="entry name" value="Trp_synthase_alpha_AS"/>
</dbReference>
<dbReference type="EC" id="4.2.1.20" evidence="9"/>
<dbReference type="InterPro" id="IPR011060">
    <property type="entry name" value="RibuloseP-bd_barrel"/>
</dbReference>
<dbReference type="SUPFAM" id="SSF51366">
    <property type="entry name" value="Ribulose-phoshate binding barrel"/>
    <property type="match status" value="1"/>
</dbReference>
<keyword evidence="7 9" id="KW-0456">Lyase</keyword>
<dbReference type="EMBL" id="NHSF01000059">
    <property type="protein sequence ID" value="MBK5930831.1"/>
    <property type="molecule type" value="Genomic_DNA"/>
</dbReference>
<keyword evidence="4 9" id="KW-0028">Amino-acid biosynthesis</keyword>
<evidence type="ECO:0000313" key="12">
    <source>
        <dbReference type="Proteomes" id="UP001296967"/>
    </source>
</evidence>
<comment type="catalytic activity">
    <reaction evidence="8 9">
        <text>(1S,2R)-1-C-(indol-3-yl)glycerol 3-phosphate + L-serine = D-glyceraldehyde 3-phosphate + L-tryptophan + H2O</text>
        <dbReference type="Rhea" id="RHEA:10532"/>
        <dbReference type="ChEBI" id="CHEBI:15377"/>
        <dbReference type="ChEBI" id="CHEBI:33384"/>
        <dbReference type="ChEBI" id="CHEBI:57912"/>
        <dbReference type="ChEBI" id="CHEBI:58866"/>
        <dbReference type="ChEBI" id="CHEBI:59776"/>
        <dbReference type="EC" id="4.2.1.20"/>
    </reaction>
</comment>
<feature type="active site" description="Proton acceptor" evidence="9">
    <location>
        <position position="49"/>
    </location>
</feature>